<dbReference type="Proteomes" id="UP000241808">
    <property type="component" value="Unassembled WGS sequence"/>
</dbReference>
<evidence type="ECO:0008006" key="4">
    <source>
        <dbReference type="Google" id="ProtNLM"/>
    </source>
</evidence>
<reference evidence="2 3" key="1">
    <citation type="submission" date="2018-04" db="EMBL/GenBank/DDBJ databases">
        <title>Genomic Encyclopedia of Archaeal and Bacterial Type Strains, Phase II (KMG-II): from individual species to whole genera.</title>
        <authorList>
            <person name="Goeker M."/>
        </authorList>
    </citation>
    <scope>NUCLEOTIDE SEQUENCE [LARGE SCALE GENOMIC DNA]</scope>
    <source>
        <strain evidence="2 3">DSM 25521</strain>
    </source>
</reference>
<sequence length="73" mass="7730">MKKLILAAVLAAPLAAPALAQSETAGSVTEAAAVTQYQTQAPREFAARRFANPAAVTQAQQVQIDRQGNPYNY</sequence>
<comment type="caution">
    <text evidence="2">The sequence shown here is derived from an EMBL/GenBank/DDBJ whole genome shotgun (WGS) entry which is preliminary data.</text>
</comment>
<proteinExistence type="predicted"/>
<evidence type="ECO:0000256" key="1">
    <source>
        <dbReference type="SAM" id="SignalP"/>
    </source>
</evidence>
<name>A0A2T4YXG5_9HYPH</name>
<dbReference type="AlphaFoldDB" id="A0A2T4YXG5"/>
<evidence type="ECO:0000313" key="2">
    <source>
        <dbReference type="EMBL" id="PTM50651.1"/>
    </source>
</evidence>
<evidence type="ECO:0000313" key="3">
    <source>
        <dbReference type="Proteomes" id="UP000241808"/>
    </source>
</evidence>
<accession>A0A2T4YXG5</accession>
<protein>
    <recommendedName>
        <fullName evidence="4">DUF4148 domain-containing protein</fullName>
    </recommendedName>
</protein>
<keyword evidence="3" id="KW-1185">Reference proteome</keyword>
<organism evidence="2 3">
    <name type="scientific">Phreatobacter oligotrophus</name>
    <dbReference type="NCBI Taxonomy" id="1122261"/>
    <lineage>
        <taxon>Bacteria</taxon>
        <taxon>Pseudomonadati</taxon>
        <taxon>Pseudomonadota</taxon>
        <taxon>Alphaproteobacteria</taxon>
        <taxon>Hyphomicrobiales</taxon>
        <taxon>Phreatobacteraceae</taxon>
        <taxon>Phreatobacter</taxon>
    </lineage>
</organism>
<feature type="signal peptide" evidence="1">
    <location>
        <begin position="1"/>
        <end position="20"/>
    </location>
</feature>
<keyword evidence="1" id="KW-0732">Signal</keyword>
<gene>
    <name evidence="2" type="ORF">C8P69_11337</name>
</gene>
<feature type="chain" id="PRO_5015557805" description="DUF4148 domain-containing protein" evidence="1">
    <location>
        <begin position="21"/>
        <end position="73"/>
    </location>
</feature>
<dbReference type="RefSeq" id="WP_146167394.1">
    <property type="nucleotide sequence ID" value="NZ_PZZL01000013.1"/>
</dbReference>
<dbReference type="EMBL" id="PZZL01000013">
    <property type="protein sequence ID" value="PTM50651.1"/>
    <property type="molecule type" value="Genomic_DNA"/>
</dbReference>